<keyword evidence="3" id="KW-1185">Reference proteome</keyword>
<feature type="transmembrane region" description="Helical" evidence="1">
    <location>
        <begin position="29"/>
        <end position="44"/>
    </location>
</feature>
<sequence>MTRKKMIIAALSIACILFLTYKAIGSQNYSYLTGMVCIVVIFFFKKRELNRVNEQDDNGPVD</sequence>
<proteinExistence type="predicted"/>
<name>A0A3A1QV61_9BACI</name>
<accession>A0A3A1QV61</accession>
<evidence type="ECO:0000313" key="3">
    <source>
        <dbReference type="Proteomes" id="UP000265801"/>
    </source>
</evidence>
<dbReference type="RefSeq" id="WP_119547815.1">
    <property type="nucleotide sequence ID" value="NZ_QXIR01000019.1"/>
</dbReference>
<keyword evidence="1" id="KW-1133">Transmembrane helix</keyword>
<evidence type="ECO:0000313" key="2">
    <source>
        <dbReference type="EMBL" id="RIW32059.1"/>
    </source>
</evidence>
<keyword evidence="1" id="KW-0472">Membrane</keyword>
<comment type="caution">
    <text evidence="2">The sequence shown here is derived from an EMBL/GenBank/DDBJ whole genome shotgun (WGS) entry which is preliminary data.</text>
</comment>
<organism evidence="2 3">
    <name type="scientific">Bacillus salacetis</name>
    <dbReference type="NCBI Taxonomy" id="2315464"/>
    <lineage>
        <taxon>Bacteria</taxon>
        <taxon>Bacillati</taxon>
        <taxon>Bacillota</taxon>
        <taxon>Bacilli</taxon>
        <taxon>Bacillales</taxon>
        <taxon>Bacillaceae</taxon>
        <taxon>Bacillus</taxon>
    </lineage>
</organism>
<dbReference type="Proteomes" id="UP000265801">
    <property type="component" value="Unassembled WGS sequence"/>
</dbReference>
<dbReference type="EMBL" id="QXIR01000019">
    <property type="protein sequence ID" value="RIW32059.1"/>
    <property type="molecule type" value="Genomic_DNA"/>
</dbReference>
<dbReference type="AlphaFoldDB" id="A0A3A1QV61"/>
<reference evidence="2 3" key="1">
    <citation type="submission" date="2018-09" db="EMBL/GenBank/DDBJ databases">
        <title>Bacillus saliacetes sp. nov., isolated from Thai shrimp paste (Ka-pi).</title>
        <authorList>
            <person name="Daroonpunt R."/>
            <person name="Tanasupawat S."/>
            <person name="Yiamsombut S."/>
        </authorList>
    </citation>
    <scope>NUCLEOTIDE SEQUENCE [LARGE SCALE GENOMIC DNA]</scope>
    <source>
        <strain evidence="2 3">SKP7-4</strain>
    </source>
</reference>
<feature type="transmembrane region" description="Helical" evidence="1">
    <location>
        <begin position="7"/>
        <end position="23"/>
    </location>
</feature>
<gene>
    <name evidence="2" type="ORF">D3H55_14405</name>
</gene>
<protein>
    <submittedName>
        <fullName evidence="2">Uncharacterized protein</fullName>
    </submittedName>
</protein>
<keyword evidence="1" id="KW-0812">Transmembrane</keyword>
<evidence type="ECO:0000256" key="1">
    <source>
        <dbReference type="SAM" id="Phobius"/>
    </source>
</evidence>